<sequence>MRSFLPPSACLVPSKTSACLVPSKTSAFSVPGYPSFLQKLAAVTYSQRHHLHLSAERTRKMVATTTLNVFDTSAKLLQRKRAALQKDSHVYDYVKDEVGLRLAERVYEIKRDFRTILDLGCGRGHVTRHLDGGEHLERVTLLDSCEDWLKEAVVNDEIRPSQIDRKCCSLEDPLPFKEDSVELITTNLALHWVNNLPGLFQEIKRVLTPDGVFLGTVFGGETLFELRTSLQLAELEREGGFAAHVSPFAEGTDLGNLMQNAGFILLTIDSDEIRVNYPSIFELMWDLQGMGENNATWNRRAHLPRNTIIAASAIYKELFGNSDGTVPATFHILSMIGWKPDPANPVRVAPRGSQDASFSEVGNVQEILRQIEAKQKELDDQLNKKK</sequence>
<organism evidence="7">
    <name type="scientific">Cyprideis torosa</name>
    <dbReference type="NCBI Taxonomy" id="163714"/>
    <lineage>
        <taxon>Eukaryota</taxon>
        <taxon>Metazoa</taxon>
        <taxon>Ecdysozoa</taxon>
        <taxon>Arthropoda</taxon>
        <taxon>Crustacea</taxon>
        <taxon>Oligostraca</taxon>
        <taxon>Ostracoda</taxon>
        <taxon>Podocopa</taxon>
        <taxon>Podocopida</taxon>
        <taxon>Cytherocopina</taxon>
        <taxon>Cytheroidea</taxon>
        <taxon>Cytherideidae</taxon>
        <taxon>Cyprideis</taxon>
    </lineage>
</organism>
<evidence type="ECO:0000256" key="5">
    <source>
        <dbReference type="ARBA" id="ARBA00042549"/>
    </source>
</evidence>
<keyword evidence="1" id="KW-0489">Methyltransferase</keyword>
<dbReference type="Pfam" id="PF08241">
    <property type="entry name" value="Methyltransf_11"/>
    <property type="match status" value="1"/>
</dbReference>
<evidence type="ECO:0000256" key="2">
    <source>
        <dbReference type="ARBA" id="ARBA00022679"/>
    </source>
</evidence>
<dbReference type="CDD" id="cd02440">
    <property type="entry name" value="AdoMet_MTases"/>
    <property type="match status" value="1"/>
</dbReference>
<dbReference type="InterPro" id="IPR029063">
    <property type="entry name" value="SAM-dependent_MTases_sf"/>
</dbReference>
<reference evidence="7" key="1">
    <citation type="submission" date="2020-11" db="EMBL/GenBank/DDBJ databases">
        <authorList>
            <person name="Tran Van P."/>
        </authorList>
    </citation>
    <scope>NUCLEOTIDE SEQUENCE</scope>
</reference>
<dbReference type="InterPro" id="IPR013216">
    <property type="entry name" value="Methyltransf_11"/>
</dbReference>
<dbReference type="PANTHER" id="PTHR13090:SF1">
    <property type="entry name" value="ARGININE-HYDROXYLASE NDUFAF5, MITOCHONDRIAL"/>
    <property type="match status" value="1"/>
</dbReference>
<name>A0A7R8WGK9_9CRUS</name>
<evidence type="ECO:0000256" key="4">
    <source>
        <dbReference type="ARBA" id="ARBA00041833"/>
    </source>
</evidence>
<dbReference type="InterPro" id="IPR050602">
    <property type="entry name" value="Malonyl-ACP_OMT"/>
</dbReference>
<feature type="domain" description="Methyltransferase type 11" evidence="6">
    <location>
        <begin position="117"/>
        <end position="214"/>
    </location>
</feature>
<protein>
    <recommendedName>
        <fullName evidence="3">Arginine-hydroxylase NDUFAF5, mitochondrial</fullName>
    </recommendedName>
    <alternativeName>
        <fullName evidence="4">NADH dehydrogenase [ubiquinone] 1 alpha subcomplex assembly factor 5</fullName>
    </alternativeName>
    <alternativeName>
        <fullName evidence="5">Putative methyltransferase NDUFAF5</fullName>
    </alternativeName>
</protein>
<evidence type="ECO:0000256" key="3">
    <source>
        <dbReference type="ARBA" id="ARBA00040937"/>
    </source>
</evidence>
<dbReference type="AlphaFoldDB" id="A0A7R8WGK9"/>
<dbReference type="EMBL" id="OB661771">
    <property type="protein sequence ID" value="CAD7228936.1"/>
    <property type="molecule type" value="Genomic_DNA"/>
</dbReference>
<gene>
    <name evidence="7" type="ORF">CTOB1V02_LOCUS6814</name>
</gene>
<accession>A0A7R8WGK9</accession>
<evidence type="ECO:0000313" key="7">
    <source>
        <dbReference type="EMBL" id="CAD7228936.1"/>
    </source>
</evidence>
<dbReference type="GO" id="GO:0005739">
    <property type="term" value="C:mitochondrion"/>
    <property type="evidence" value="ECO:0007669"/>
    <property type="project" value="TreeGrafter"/>
</dbReference>
<dbReference type="GO" id="GO:0008757">
    <property type="term" value="F:S-adenosylmethionine-dependent methyltransferase activity"/>
    <property type="evidence" value="ECO:0007669"/>
    <property type="project" value="InterPro"/>
</dbReference>
<dbReference type="GO" id="GO:0032981">
    <property type="term" value="P:mitochondrial respiratory chain complex I assembly"/>
    <property type="evidence" value="ECO:0007669"/>
    <property type="project" value="TreeGrafter"/>
</dbReference>
<evidence type="ECO:0000256" key="1">
    <source>
        <dbReference type="ARBA" id="ARBA00022603"/>
    </source>
</evidence>
<keyword evidence="2" id="KW-0808">Transferase</keyword>
<dbReference type="OrthoDB" id="16816at2759"/>
<proteinExistence type="predicted"/>
<dbReference type="Gene3D" id="3.40.50.150">
    <property type="entry name" value="Vaccinia Virus protein VP39"/>
    <property type="match status" value="1"/>
</dbReference>
<dbReference type="PANTHER" id="PTHR13090">
    <property type="entry name" value="ARGININE-HYDROXYLASE NDUFAF5, MITOCHONDRIAL"/>
    <property type="match status" value="1"/>
</dbReference>
<dbReference type="GO" id="GO:0032259">
    <property type="term" value="P:methylation"/>
    <property type="evidence" value="ECO:0007669"/>
    <property type="project" value="UniProtKB-KW"/>
</dbReference>
<evidence type="ECO:0000259" key="6">
    <source>
        <dbReference type="Pfam" id="PF08241"/>
    </source>
</evidence>
<dbReference type="SUPFAM" id="SSF53335">
    <property type="entry name" value="S-adenosyl-L-methionine-dependent methyltransferases"/>
    <property type="match status" value="1"/>
</dbReference>